<protein>
    <submittedName>
        <fullName evidence="1">Uncharacterized protein</fullName>
    </submittedName>
</protein>
<reference evidence="1 2" key="1">
    <citation type="submission" date="2023-03" db="EMBL/GenBank/DDBJ databases">
        <title>Genome insight into feeding habits of ladybird beetles.</title>
        <authorList>
            <person name="Li H.-S."/>
            <person name="Huang Y.-H."/>
            <person name="Pang H."/>
        </authorList>
    </citation>
    <scope>NUCLEOTIDE SEQUENCE [LARGE SCALE GENOMIC DNA]</scope>
    <source>
        <strain evidence="1">SYSU_2023b</strain>
        <tissue evidence="1">Whole body</tissue>
    </source>
</reference>
<evidence type="ECO:0000313" key="1">
    <source>
        <dbReference type="EMBL" id="KAK9891517.1"/>
    </source>
</evidence>
<evidence type="ECO:0000313" key="2">
    <source>
        <dbReference type="Proteomes" id="UP001431783"/>
    </source>
</evidence>
<organism evidence="1 2">
    <name type="scientific">Henosepilachna vigintioctopunctata</name>
    <dbReference type="NCBI Taxonomy" id="420089"/>
    <lineage>
        <taxon>Eukaryota</taxon>
        <taxon>Metazoa</taxon>
        <taxon>Ecdysozoa</taxon>
        <taxon>Arthropoda</taxon>
        <taxon>Hexapoda</taxon>
        <taxon>Insecta</taxon>
        <taxon>Pterygota</taxon>
        <taxon>Neoptera</taxon>
        <taxon>Endopterygota</taxon>
        <taxon>Coleoptera</taxon>
        <taxon>Polyphaga</taxon>
        <taxon>Cucujiformia</taxon>
        <taxon>Coccinelloidea</taxon>
        <taxon>Coccinellidae</taxon>
        <taxon>Epilachninae</taxon>
        <taxon>Epilachnini</taxon>
        <taxon>Henosepilachna</taxon>
    </lineage>
</organism>
<accession>A0AAW1VEZ5</accession>
<keyword evidence="2" id="KW-1185">Reference proteome</keyword>
<dbReference type="Proteomes" id="UP001431783">
    <property type="component" value="Unassembled WGS sequence"/>
</dbReference>
<proteinExistence type="predicted"/>
<dbReference type="AlphaFoldDB" id="A0AAW1VEZ5"/>
<comment type="caution">
    <text evidence="1">The sequence shown here is derived from an EMBL/GenBank/DDBJ whole genome shotgun (WGS) entry which is preliminary data.</text>
</comment>
<gene>
    <name evidence="1" type="ORF">WA026_014754</name>
</gene>
<dbReference type="EMBL" id="JARQZJ010000128">
    <property type="protein sequence ID" value="KAK9891517.1"/>
    <property type="molecule type" value="Genomic_DNA"/>
</dbReference>
<name>A0AAW1VEZ5_9CUCU</name>
<sequence length="123" mass="14010">MLITAEVDCYSKNGNEIKNFDEFPDVTEQTCVEKSNNLQKGSNAGEVAATDTQPKIGNNVNTSCIEDDLGDEIRILFRNMEAEIEEKQDENTILTNAENLYHHRKIYFSRILKYLCCIAKAEK</sequence>